<evidence type="ECO:0000313" key="4">
    <source>
        <dbReference type="Proteomes" id="UP000028924"/>
    </source>
</evidence>
<keyword evidence="2" id="KW-0472">Membrane</keyword>
<dbReference type="GeneID" id="23616305"/>
<dbReference type="OrthoDB" id="2015213at2759"/>
<dbReference type="SUPFAM" id="SSF56235">
    <property type="entry name" value="N-terminal nucleophile aminohydrolases (Ntn hydrolases)"/>
    <property type="match status" value="1"/>
</dbReference>
<name>A0A087SL17_AUXPR</name>
<organism evidence="3 4">
    <name type="scientific">Auxenochlorella protothecoides</name>
    <name type="common">Green microalga</name>
    <name type="synonym">Chlorella protothecoides</name>
    <dbReference type="NCBI Taxonomy" id="3075"/>
    <lineage>
        <taxon>Eukaryota</taxon>
        <taxon>Viridiplantae</taxon>
        <taxon>Chlorophyta</taxon>
        <taxon>core chlorophytes</taxon>
        <taxon>Trebouxiophyceae</taxon>
        <taxon>Chlorellales</taxon>
        <taxon>Chlorellaceae</taxon>
        <taxon>Auxenochlorella</taxon>
    </lineage>
</organism>
<dbReference type="InterPro" id="IPR000101">
    <property type="entry name" value="GGT_peptidase"/>
</dbReference>
<protein>
    <submittedName>
        <fullName evidence="3">Gamma-glutamyltranspeptidase 1</fullName>
    </submittedName>
</protein>
<dbReference type="Pfam" id="PF01019">
    <property type="entry name" value="G_glu_transpept"/>
    <property type="match status" value="2"/>
</dbReference>
<dbReference type="GO" id="GO:0005886">
    <property type="term" value="C:plasma membrane"/>
    <property type="evidence" value="ECO:0007669"/>
    <property type="project" value="TreeGrafter"/>
</dbReference>
<dbReference type="GO" id="GO:0006751">
    <property type="term" value="P:glutathione catabolic process"/>
    <property type="evidence" value="ECO:0007669"/>
    <property type="project" value="InterPro"/>
</dbReference>
<accession>A0A087SL17</accession>
<dbReference type="AlphaFoldDB" id="A0A087SL17"/>
<keyword evidence="2" id="KW-1133">Transmembrane helix</keyword>
<keyword evidence="2" id="KW-0812">Transmembrane</keyword>
<keyword evidence="4" id="KW-1185">Reference proteome</keyword>
<dbReference type="RefSeq" id="XP_011399317.1">
    <property type="nucleotide sequence ID" value="XM_011401015.1"/>
</dbReference>
<evidence type="ECO:0000256" key="1">
    <source>
        <dbReference type="SAM" id="MobiDB-lite"/>
    </source>
</evidence>
<dbReference type="PANTHER" id="PTHR11686">
    <property type="entry name" value="GAMMA GLUTAMYL TRANSPEPTIDASE"/>
    <property type="match status" value="1"/>
</dbReference>
<reference evidence="3 4" key="1">
    <citation type="journal article" date="2014" name="BMC Genomics">
        <title>Oil accumulation mechanisms of the oleaginous microalga Chlorella protothecoides revealed through its genome, transcriptomes, and proteomes.</title>
        <authorList>
            <person name="Gao C."/>
            <person name="Wang Y."/>
            <person name="Shen Y."/>
            <person name="Yan D."/>
            <person name="He X."/>
            <person name="Dai J."/>
            <person name="Wu Q."/>
        </authorList>
    </citation>
    <scope>NUCLEOTIDE SEQUENCE [LARGE SCALE GENOMIC DNA]</scope>
    <source>
        <strain evidence="3 4">0710</strain>
    </source>
</reference>
<dbReference type="Proteomes" id="UP000028924">
    <property type="component" value="Unassembled WGS sequence"/>
</dbReference>
<feature type="region of interest" description="Disordered" evidence="1">
    <location>
        <begin position="91"/>
        <end position="120"/>
    </location>
</feature>
<dbReference type="GO" id="GO:0036374">
    <property type="term" value="F:glutathione hydrolase activity"/>
    <property type="evidence" value="ECO:0007669"/>
    <property type="project" value="InterPro"/>
</dbReference>
<dbReference type="EMBL" id="KL662127">
    <property type="protein sequence ID" value="KFM26421.1"/>
    <property type="molecule type" value="Genomic_DNA"/>
</dbReference>
<dbReference type="KEGG" id="apro:F751_4914"/>
<gene>
    <name evidence="3" type="ORF">F751_4914</name>
</gene>
<feature type="transmembrane region" description="Helical" evidence="2">
    <location>
        <begin position="62"/>
        <end position="83"/>
    </location>
</feature>
<dbReference type="eggNOG" id="KOG2410">
    <property type="taxonomic scope" value="Eukaryota"/>
</dbReference>
<evidence type="ECO:0000256" key="2">
    <source>
        <dbReference type="SAM" id="Phobius"/>
    </source>
</evidence>
<proteinExistence type="predicted"/>
<evidence type="ECO:0000313" key="3">
    <source>
        <dbReference type="EMBL" id="KFM26421.1"/>
    </source>
</evidence>
<dbReference type="PRINTS" id="PR01210">
    <property type="entry name" value="GGTRANSPTASE"/>
</dbReference>
<dbReference type="STRING" id="3075.A0A087SL17"/>
<dbReference type="PANTHER" id="PTHR11686:SF9">
    <property type="entry name" value="RE13973P"/>
    <property type="match status" value="1"/>
</dbReference>
<dbReference type="InterPro" id="IPR043138">
    <property type="entry name" value="GGT_lsub"/>
</dbReference>
<dbReference type="Gene3D" id="1.10.246.130">
    <property type="match status" value="1"/>
</dbReference>
<dbReference type="InterPro" id="IPR029055">
    <property type="entry name" value="Ntn_hydrolases_N"/>
</dbReference>
<sequence length="426" mass="44638">MSYSAIDRQTFELQMGVGDQASVDGWLEAESLGDDRILSRSPTIRTRIAATLHRMRKWRSGVLCVALLTGLIALTLVTVFVGGRYSMRSAREEVPNDRPAVTPKKSSAPEGSITGDFSARHDYRGHPRAVSARRGVVAADHGRCSDMGVDTLRRGGNAVDAAVTTTLCQGVMNPAASGLGDRPDAAITGGLAVAVPMELQGLHSVHSRHGALPWSDVVAPVVPVAAKGFPAHPYLVAALGNVNQSAVLGAFPAFRDAFFVREGGGWRAPRVNETCCARPALARLLERVAKEGPGVMYGGETAAGLVLEIAGEGGVVSEADLAGAQATLSVPSRERVLGLEFWTPGPPTSALTITSALRILAGYDLPLAGSGALGMHRTVESMKHAFAARMSLGDPGPGSKFLDVDPVLQDLRSPSYADALRRVPGA</sequence>